<evidence type="ECO:0000313" key="2">
    <source>
        <dbReference type="EMBL" id="WOK04210.1"/>
    </source>
</evidence>
<keyword evidence="3" id="KW-1185">Reference proteome</keyword>
<proteinExistence type="predicted"/>
<dbReference type="RefSeq" id="WP_317487026.1">
    <property type="nucleotide sequence ID" value="NZ_CP136051.1"/>
</dbReference>
<dbReference type="EMBL" id="CP136051">
    <property type="protein sequence ID" value="WOK04210.1"/>
    <property type="molecule type" value="Genomic_DNA"/>
</dbReference>
<organism evidence="2 3">
    <name type="scientific">Imperialibacter roseus</name>
    <dbReference type="NCBI Taxonomy" id="1324217"/>
    <lineage>
        <taxon>Bacteria</taxon>
        <taxon>Pseudomonadati</taxon>
        <taxon>Bacteroidota</taxon>
        <taxon>Cytophagia</taxon>
        <taxon>Cytophagales</taxon>
        <taxon>Flammeovirgaceae</taxon>
        <taxon>Imperialibacter</taxon>
    </lineage>
</organism>
<dbReference type="Gene3D" id="1.20.120.450">
    <property type="entry name" value="dinb family like domain"/>
    <property type="match status" value="1"/>
</dbReference>
<accession>A0ABZ0IJP7</accession>
<protein>
    <submittedName>
        <fullName evidence="2">DinB family protein</fullName>
    </submittedName>
</protein>
<evidence type="ECO:0000313" key="3">
    <source>
        <dbReference type="Proteomes" id="UP001302349"/>
    </source>
</evidence>
<name>A0ABZ0IJP7_9BACT</name>
<dbReference type="SUPFAM" id="SSF109854">
    <property type="entry name" value="DinB/YfiT-like putative metalloenzymes"/>
    <property type="match status" value="1"/>
</dbReference>
<dbReference type="Proteomes" id="UP001302349">
    <property type="component" value="Chromosome"/>
</dbReference>
<sequence>MSQSFHNVNVQSHRDKMEELITEVNNVFGDLSAQQLGWKPAKGQWSIRECLDHIMTTNKQYYPQFDKIAEGRYEPTFWQKMPAFWHNFWGRQLVEYLGPEVKRKSKSPTVFKPTAGRLSQHIVKDFTDSLKLLTRKMIAMDHVNHTSVIITSPVSRLVTYSLYDTLQIVVGHAERHVNQAKRVKQNPHFPMG</sequence>
<gene>
    <name evidence="2" type="ORF">RT717_14110</name>
</gene>
<dbReference type="InterPro" id="IPR024775">
    <property type="entry name" value="DinB-like"/>
</dbReference>
<dbReference type="Pfam" id="PF12867">
    <property type="entry name" value="DinB_2"/>
    <property type="match status" value="1"/>
</dbReference>
<dbReference type="InterPro" id="IPR034660">
    <property type="entry name" value="DinB/YfiT-like"/>
</dbReference>
<reference evidence="2 3" key="1">
    <citation type="journal article" date="2023" name="Microbiol. Resour. Announc.">
        <title>Complete Genome Sequence of Imperialibacter roseus strain P4T.</title>
        <authorList>
            <person name="Tizabi D.R."/>
            <person name="Bachvaroff T."/>
            <person name="Hill R.T."/>
        </authorList>
    </citation>
    <scope>NUCLEOTIDE SEQUENCE [LARGE SCALE GENOMIC DNA]</scope>
    <source>
        <strain evidence="2 3">P4T</strain>
    </source>
</reference>
<evidence type="ECO:0000259" key="1">
    <source>
        <dbReference type="Pfam" id="PF12867"/>
    </source>
</evidence>
<feature type="domain" description="DinB-like" evidence="1">
    <location>
        <begin position="21"/>
        <end position="180"/>
    </location>
</feature>